<dbReference type="EMBL" id="FOSL01000006">
    <property type="protein sequence ID" value="SFK42794.1"/>
    <property type="molecule type" value="Genomic_DNA"/>
</dbReference>
<protein>
    <submittedName>
        <fullName evidence="3">Uncharacterized conserved protein</fullName>
    </submittedName>
</protein>
<feature type="region of interest" description="Disordered" evidence="1">
    <location>
        <begin position="30"/>
        <end position="140"/>
    </location>
</feature>
<name>A0A1I3ZF94_9HYPH</name>
<proteinExistence type="predicted"/>
<evidence type="ECO:0000259" key="2">
    <source>
        <dbReference type="Pfam" id="PF06904"/>
    </source>
</evidence>
<evidence type="ECO:0000256" key="1">
    <source>
        <dbReference type="SAM" id="MobiDB-lite"/>
    </source>
</evidence>
<dbReference type="AlphaFoldDB" id="A0A1I3ZF94"/>
<feature type="domain" description="Extensin-like C-terminal" evidence="2">
    <location>
        <begin position="142"/>
        <end position="315"/>
    </location>
</feature>
<dbReference type="Proteomes" id="UP000323300">
    <property type="component" value="Unassembled WGS sequence"/>
</dbReference>
<keyword evidence="4" id="KW-1185">Reference proteome</keyword>
<sequence length="315" mass="33554">MELAPPDSSFRQGRLRALLFSAAFFVSGASFGESLPAKAPPPEPRERTAKQIVPAKPADTPLPAPRPAIEPSEQTVPSKTAKKPTPRPQPEEPATVDGKPTPRPETGKSPAEGTEEKDGKTDKQPKMEIPPRPVTSPAEEAACRQRLGALGAKFEERPPLSDATGCELPQPLVVKALSDTIDVQPEIVINCATAEAVAKFSTNVVSKLAEQELGSGLKSITQASGYVCRPRNGTHKLSEHAFGNAFDIAAFTLLDGTVVEVTATRNPKQSQFLSKLRTAACGPFKTVLGPGSDADHATHFHLDLAKRRNGSTFCQ</sequence>
<dbReference type="Pfam" id="PF06904">
    <property type="entry name" value="Extensin-like_C"/>
    <property type="match status" value="1"/>
</dbReference>
<evidence type="ECO:0000313" key="4">
    <source>
        <dbReference type="Proteomes" id="UP000323300"/>
    </source>
</evidence>
<gene>
    <name evidence="3" type="ORF">SAMN04488498_106130</name>
</gene>
<dbReference type="OrthoDB" id="9809788at2"/>
<evidence type="ECO:0000313" key="3">
    <source>
        <dbReference type="EMBL" id="SFK42794.1"/>
    </source>
</evidence>
<feature type="compositionally biased region" description="Basic and acidic residues" evidence="1">
    <location>
        <begin position="114"/>
        <end position="126"/>
    </location>
</feature>
<accession>A0A1I3ZF94</accession>
<reference evidence="3 4" key="1">
    <citation type="submission" date="2016-10" db="EMBL/GenBank/DDBJ databases">
        <authorList>
            <person name="Varghese N."/>
            <person name="Submissions S."/>
        </authorList>
    </citation>
    <scope>NUCLEOTIDE SEQUENCE [LARGE SCALE GENOMIC DNA]</scope>
    <source>
        <strain evidence="3 4">DSM 21822</strain>
    </source>
</reference>
<organism evidence="3 4">
    <name type="scientific">Neomesorhizobium albiziae</name>
    <dbReference type="NCBI Taxonomy" id="335020"/>
    <lineage>
        <taxon>Bacteria</taxon>
        <taxon>Pseudomonadati</taxon>
        <taxon>Pseudomonadota</taxon>
        <taxon>Alphaproteobacteria</taxon>
        <taxon>Hyphomicrobiales</taxon>
        <taxon>Phyllobacteriaceae</taxon>
        <taxon>Neomesorhizobium</taxon>
    </lineage>
</organism>
<dbReference type="InterPro" id="IPR009683">
    <property type="entry name" value="Extensin-like_C"/>
</dbReference>